<feature type="region of interest" description="Disordered" evidence="1">
    <location>
        <begin position="1"/>
        <end position="59"/>
    </location>
</feature>
<keyword evidence="3" id="KW-1185">Reference proteome</keyword>
<evidence type="ECO:0000313" key="3">
    <source>
        <dbReference type="Proteomes" id="UP000265520"/>
    </source>
</evidence>
<evidence type="ECO:0000313" key="2">
    <source>
        <dbReference type="EMBL" id="MCI54818.1"/>
    </source>
</evidence>
<evidence type="ECO:0000256" key="1">
    <source>
        <dbReference type="SAM" id="MobiDB-lite"/>
    </source>
</evidence>
<dbReference type="Proteomes" id="UP000265520">
    <property type="component" value="Unassembled WGS sequence"/>
</dbReference>
<feature type="compositionally biased region" description="Basic and acidic residues" evidence="1">
    <location>
        <begin position="1"/>
        <end position="17"/>
    </location>
</feature>
<sequence>MEEGEHILRSERVDAKAKNTLSSGSKAPGPLEEPNIHFAAPSGVGATNILEPEELPILS</sequence>
<comment type="caution">
    <text evidence="2">The sequence shown here is derived from an EMBL/GenBank/DDBJ whole genome shotgun (WGS) entry which is preliminary data.</text>
</comment>
<dbReference type="AlphaFoldDB" id="A0A392T139"/>
<dbReference type="EMBL" id="LXQA010485732">
    <property type="protein sequence ID" value="MCI54818.1"/>
    <property type="molecule type" value="Genomic_DNA"/>
</dbReference>
<feature type="non-terminal residue" evidence="2">
    <location>
        <position position="59"/>
    </location>
</feature>
<proteinExistence type="predicted"/>
<protein>
    <submittedName>
        <fullName evidence="2">Uncharacterized protein</fullName>
    </submittedName>
</protein>
<reference evidence="2 3" key="1">
    <citation type="journal article" date="2018" name="Front. Plant Sci.">
        <title>Red Clover (Trifolium pratense) and Zigzag Clover (T. medium) - A Picture of Genomic Similarities and Differences.</title>
        <authorList>
            <person name="Dluhosova J."/>
            <person name="Istvanek J."/>
            <person name="Nedelnik J."/>
            <person name="Repkova J."/>
        </authorList>
    </citation>
    <scope>NUCLEOTIDE SEQUENCE [LARGE SCALE GENOMIC DNA]</scope>
    <source>
        <strain evidence="3">cv. 10/8</strain>
        <tissue evidence="2">Leaf</tissue>
    </source>
</reference>
<accession>A0A392T139</accession>
<name>A0A392T139_9FABA</name>
<organism evidence="2 3">
    <name type="scientific">Trifolium medium</name>
    <dbReference type="NCBI Taxonomy" id="97028"/>
    <lineage>
        <taxon>Eukaryota</taxon>
        <taxon>Viridiplantae</taxon>
        <taxon>Streptophyta</taxon>
        <taxon>Embryophyta</taxon>
        <taxon>Tracheophyta</taxon>
        <taxon>Spermatophyta</taxon>
        <taxon>Magnoliopsida</taxon>
        <taxon>eudicotyledons</taxon>
        <taxon>Gunneridae</taxon>
        <taxon>Pentapetalae</taxon>
        <taxon>rosids</taxon>
        <taxon>fabids</taxon>
        <taxon>Fabales</taxon>
        <taxon>Fabaceae</taxon>
        <taxon>Papilionoideae</taxon>
        <taxon>50 kb inversion clade</taxon>
        <taxon>NPAAA clade</taxon>
        <taxon>Hologalegina</taxon>
        <taxon>IRL clade</taxon>
        <taxon>Trifolieae</taxon>
        <taxon>Trifolium</taxon>
    </lineage>
</organism>